<evidence type="ECO:0000256" key="8">
    <source>
        <dbReference type="RuleBase" id="RU003738"/>
    </source>
</evidence>
<evidence type="ECO:0000256" key="2">
    <source>
        <dbReference type="ARBA" id="ARBA00022793"/>
    </source>
</evidence>
<comment type="similarity">
    <text evidence="6">Belongs to the Orn/Lys/Arg decarboxylase class-II family. LysA subfamily.</text>
</comment>
<feature type="binding site" evidence="6">
    <location>
        <position position="364"/>
    </location>
    <ligand>
        <name>substrate</name>
    </ligand>
</feature>
<dbReference type="HAMAP" id="MF_02120">
    <property type="entry name" value="LysA"/>
    <property type="match status" value="1"/>
</dbReference>
<feature type="modified residue" description="N6-(pyridoxal phosphate)lysine" evidence="6">
    <location>
        <position position="96"/>
    </location>
</feature>
<organism evidence="11 12">
    <name type="scientific">Streptomyces solicavernae</name>
    <dbReference type="NCBI Taxonomy" id="3043614"/>
    <lineage>
        <taxon>Bacteria</taxon>
        <taxon>Bacillati</taxon>
        <taxon>Actinomycetota</taxon>
        <taxon>Actinomycetes</taxon>
        <taxon>Kitasatosporales</taxon>
        <taxon>Streptomycetaceae</taxon>
        <taxon>Streptomyces</taxon>
    </lineage>
</organism>
<evidence type="ECO:0000313" key="12">
    <source>
        <dbReference type="Proteomes" id="UP001224661"/>
    </source>
</evidence>
<dbReference type="RefSeq" id="WP_282511616.1">
    <property type="nucleotide sequence ID" value="NZ_JASCIR010000004.1"/>
</dbReference>
<dbReference type="EC" id="4.1.1.20" evidence="6 7"/>
<protein>
    <recommendedName>
        <fullName evidence="6 7">Diaminopimelate decarboxylase</fullName>
        <shortName evidence="6">DAP decarboxylase</shortName>
        <shortName evidence="6">DAPDC</shortName>
        <ecNumber evidence="6 7">4.1.1.20</ecNumber>
    </recommendedName>
</protein>
<dbReference type="Gene3D" id="2.40.37.10">
    <property type="entry name" value="Lyase, Ornithine Decarboxylase, Chain A, domain 1"/>
    <property type="match status" value="1"/>
</dbReference>
<feature type="binding site" evidence="6">
    <location>
        <position position="421"/>
    </location>
    <ligand>
        <name>substrate</name>
    </ligand>
</feature>
<dbReference type="PRINTS" id="PR01181">
    <property type="entry name" value="DAPDCRBXLASE"/>
</dbReference>
<feature type="binding site" evidence="6">
    <location>
        <position position="278"/>
    </location>
    <ligand>
        <name>pyridoxal 5'-phosphate</name>
        <dbReference type="ChEBI" id="CHEBI:597326"/>
    </ligand>
</feature>
<feature type="binding site" evidence="6">
    <location>
        <position position="360"/>
    </location>
    <ligand>
        <name>substrate</name>
    </ligand>
</feature>
<feature type="domain" description="Orn/DAP/Arg decarboxylase 2 N-terminal" evidence="10">
    <location>
        <begin position="72"/>
        <end position="327"/>
    </location>
</feature>
<evidence type="ECO:0000259" key="9">
    <source>
        <dbReference type="Pfam" id="PF00278"/>
    </source>
</evidence>
<proteinExistence type="inferred from homology"/>
<evidence type="ECO:0000256" key="7">
    <source>
        <dbReference type="NCBIfam" id="TIGR01048"/>
    </source>
</evidence>
<dbReference type="InterPro" id="IPR022653">
    <property type="entry name" value="De-COase2_pyr-phos_BS"/>
</dbReference>
<dbReference type="InterPro" id="IPR009006">
    <property type="entry name" value="Ala_racemase/Decarboxylase_C"/>
</dbReference>
<evidence type="ECO:0000256" key="4">
    <source>
        <dbReference type="ARBA" id="ARBA00023154"/>
    </source>
</evidence>
<dbReference type="Gene3D" id="3.20.20.10">
    <property type="entry name" value="Alanine racemase"/>
    <property type="match status" value="1"/>
</dbReference>
<keyword evidence="5 6" id="KW-0456">Lyase</keyword>
<comment type="pathway">
    <text evidence="6 8">Amino-acid biosynthesis; L-lysine biosynthesis via DAP pathway; L-lysine from DL-2,6-diaminopimelate: step 1/1.</text>
</comment>
<evidence type="ECO:0000256" key="3">
    <source>
        <dbReference type="ARBA" id="ARBA00022898"/>
    </source>
</evidence>
<accession>A0ABT6RNI8</accession>
<dbReference type="InterPro" id="IPR022644">
    <property type="entry name" value="De-COase2_N"/>
</dbReference>
<name>A0ABT6RNI8_9ACTN</name>
<dbReference type="InterPro" id="IPR029066">
    <property type="entry name" value="PLP-binding_barrel"/>
</dbReference>
<keyword evidence="12" id="KW-1185">Reference proteome</keyword>
<comment type="catalytic activity">
    <reaction evidence="6 8">
        <text>meso-2,6-diaminopimelate + H(+) = L-lysine + CO2</text>
        <dbReference type="Rhea" id="RHEA:15101"/>
        <dbReference type="ChEBI" id="CHEBI:15378"/>
        <dbReference type="ChEBI" id="CHEBI:16526"/>
        <dbReference type="ChEBI" id="CHEBI:32551"/>
        <dbReference type="ChEBI" id="CHEBI:57791"/>
        <dbReference type="EC" id="4.1.1.20"/>
    </reaction>
</comment>
<dbReference type="Proteomes" id="UP001224661">
    <property type="component" value="Unassembled WGS sequence"/>
</dbReference>
<dbReference type="EMBL" id="JASCIR010000004">
    <property type="protein sequence ID" value="MDI3385996.1"/>
    <property type="molecule type" value="Genomic_DNA"/>
</dbReference>
<sequence>MSRSAHPAGPRHADVLPEGHWTAPPADLNALDPKVWSRTVERAAEGAVSVGGIEVARLAEEFGTPAYFLDEDDFRARCRAWRDAFGTEADVFYAGKAFLSRAIVRWLQEEGLNLDVCSAGELTTALAAGMPAERIAYHGNNKSPEEIERAVEAGVGRIVLDSFQEIVRVAHTAERLGKRQRVQIRVTVGVEAHTHEFIATAHEDQKFGIALAGGQAAEAVRRALKLDGLELTGIHSHIGSQIFDMAGFEVSARRVVQLLAEVRDEHGVELPEIDLGGGLGIAYTSDDDPREPHEIAKALSEIVTRECESAGLATPRISVEPGRAIVGPTAFTLYRVGTVKPLEGLRTYVSVDGGMSDNIRTALYDAEYTVALVSRRSDAEPILVRVVGKHCESGDIVVKDAFLPADLAPGDLIAVPATGAYCRSMASNYNHALRPPVVAVRDGEARVIVRRETEEDLLRLDVG</sequence>
<evidence type="ECO:0000256" key="6">
    <source>
        <dbReference type="HAMAP-Rule" id="MF_02120"/>
    </source>
</evidence>
<dbReference type="PROSITE" id="PS00878">
    <property type="entry name" value="ODR_DC_2_1"/>
    <property type="match status" value="1"/>
</dbReference>
<comment type="subunit">
    <text evidence="6">Homodimer.</text>
</comment>
<keyword evidence="3 6" id="KW-0663">Pyridoxal phosphate</keyword>
<keyword evidence="2 6" id="KW-0210">Decarboxylase</keyword>
<dbReference type="PRINTS" id="PR01179">
    <property type="entry name" value="ODADCRBXLASE"/>
</dbReference>
<keyword evidence="6" id="KW-0028">Amino-acid biosynthesis</keyword>
<evidence type="ECO:0000256" key="5">
    <source>
        <dbReference type="ARBA" id="ARBA00023239"/>
    </source>
</evidence>
<comment type="function">
    <text evidence="6">Specifically catalyzes the decarboxylation of meso-diaminopimelate (meso-DAP) to L-lysine.</text>
</comment>
<dbReference type="PROSITE" id="PS00879">
    <property type="entry name" value="ODR_DC_2_2"/>
    <property type="match status" value="1"/>
</dbReference>
<dbReference type="Pfam" id="PF02784">
    <property type="entry name" value="Orn_Arg_deC_N"/>
    <property type="match status" value="1"/>
</dbReference>
<dbReference type="InterPro" id="IPR022657">
    <property type="entry name" value="De-COase2_CS"/>
</dbReference>
<feature type="binding site" evidence="6">
    <location>
        <position position="421"/>
    </location>
    <ligand>
        <name>pyridoxal 5'-phosphate</name>
        <dbReference type="ChEBI" id="CHEBI:597326"/>
    </ligand>
</feature>
<feature type="domain" description="Orn/DAP/Arg decarboxylase 2 C-terminal" evidence="9">
    <location>
        <begin position="332"/>
        <end position="419"/>
    </location>
</feature>
<keyword evidence="4 6" id="KW-0457">Lysine biosynthesis</keyword>
<gene>
    <name evidence="6 11" type="primary">lysA</name>
    <name evidence="11" type="ORF">QIS99_07165</name>
</gene>
<feature type="binding site" evidence="6">
    <location>
        <position position="323"/>
    </location>
    <ligand>
        <name>substrate</name>
    </ligand>
</feature>
<dbReference type="PANTHER" id="PTHR43727:SF2">
    <property type="entry name" value="GROUP IV DECARBOXYLASE"/>
    <property type="match status" value="1"/>
</dbReference>
<dbReference type="NCBIfam" id="TIGR01048">
    <property type="entry name" value="lysA"/>
    <property type="match status" value="1"/>
</dbReference>
<dbReference type="InterPro" id="IPR002986">
    <property type="entry name" value="DAP_deCOOHase_LysA"/>
</dbReference>
<feature type="binding site" evidence="6">
    <location>
        <begin position="320"/>
        <end position="323"/>
    </location>
    <ligand>
        <name>pyridoxal 5'-phosphate</name>
        <dbReference type="ChEBI" id="CHEBI:597326"/>
    </ligand>
</feature>
<evidence type="ECO:0000259" key="10">
    <source>
        <dbReference type="Pfam" id="PF02784"/>
    </source>
</evidence>
<dbReference type="PANTHER" id="PTHR43727">
    <property type="entry name" value="DIAMINOPIMELATE DECARBOXYLASE"/>
    <property type="match status" value="1"/>
</dbReference>
<feature type="binding site" evidence="6">
    <location>
        <position position="392"/>
    </location>
    <ligand>
        <name>substrate</name>
    </ligand>
</feature>
<dbReference type="InterPro" id="IPR000183">
    <property type="entry name" value="Orn/DAP/Arg_de-COase"/>
</dbReference>
<dbReference type="Pfam" id="PF00278">
    <property type="entry name" value="Orn_DAP_Arg_deC"/>
    <property type="match status" value="1"/>
</dbReference>
<evidence type="ECO:0000313" key="11">
    <source>
        <dbReference type="EMBL" id="MDI3385996.1"/>
    </source>
</evidence>
<dbReference type="GO" id="GO:0008836">
    <property type="term" value="F:diaminopimelate decarboxylase activity"/>
    <property type="evidence" value="ECO:0007669"/>
    <property type="project" value="UniProtKB-EC"/>
</dbReference>
<evidence type="ECO:0000256" key="1">
    <source>
        <dbReference type="ARBA" id="ARBA00001933"/>
    </source>
</evidence>
<comment type="cofactor">
    <cofactor evidence="1 6 8">
        <name>pyridoxal 5'-phosphate</name>
        <dbReference type="ChEBI" id="CHEBI:597326"/>
    </cofactor>
</comment>
<comment type="caution">
    <text evidence="11">The sequence shown here is derived from an EMBL/GenBank/DDBJ whole genome shotgun (WGS) entry which is preliminary data.</text>
</comment>
<reference evidence="11 12" key="1">
    <citation type="submission" date="2023-05" db="EMBL/GenBank/DDBJ databases">
        <title>Draft genome sequence of Streptomyces sp. B-S-A8 isolated from a cave soil in Thailand.</title>
        <authorList>
            <person name="Chamroensaksri N."/>
            <person name="Muangham S."/>
        </authorList>
    </citation>
    <scope>NUCLEOTIDE SEQUENCE [LARGE SCALE GENOMIC DNA]</scope>
    <source>
        <strain evidence="11 12">B-S-A8</strain>
    </source>
</reference>
<dbReference type="InterPro" id="IPR022643">
    <property type="entry name" value="De-COase2_C"/>
</dbReference>
<dbReference type="CDD" id="cd06828">
    <property type="entry name" value="PLPDE_III_DapDC"/>
    <property type="match status" value="1"/>
</dbReference>
<dbReference type="SUPFAM" id="SSF50621">
    <property type="entry name" value="Alanine racemase C-terminal domain-like"/>
    <property type="match status" value="1"/>
</dbReference>
<dbReference type="SUPFAM" id="SSF51419">
    <property type="entry name" value="PLP-binding barrel"/>
    <property type="match status" value="1"/>
</dbReference>